<comment type="caution">
    <text evidence="1">The sequence shown here is derived from an EMBL/GenBank/DDBJ whole genome shotgun (WGS) entry which is preliminary data.</text>
</comment>
<reference evidence="1 2" key="1">
    <citation type="submission" date="2024-05" db="EMBL/GenBank/DDBJ databases">
        <title>Haplotype-resolved chromosome-level genome assembly of Huyou (Citrus changshanensis).</title>
        <authorList>
            <person name="Miao C."/>
            <person name="Chen W."/>
            <person name="Wu Y."/>
            <person name="Wang L."/>
            <person name="Zhao S."/>
            <person name="Grierson D."/>
            <person name="Xu C."/>
            <person name="Chen K."/>
        </authorList>
    </citation>
    <scope>NUCLEOTIDE SEQUENCE [LARGE SCALE GENOMIC DNA]</scope>
    <source>
        <strain evidence="1">01-14</strain>
        <tissue evidence="1">Leaf</tissue>
    </source>
</reference>
<dbReference type="EMBL" id="JBCGBO010000002">
    <property type="protein sequence ID" value="KAK9222025.1"/>
    <property type="molecule type" value="Genomic_DNA"/>
</dbReference>
<dbReference type="Proteomes" id="UP001428341">
    <property type="component" value="Unassembled WGS sequence"/>
</dbReference>
<dbReference type="AlphaFoldDB" id="A0AAP0QSX1"/>
<accession>A0AAP0QSX1</accession>
<keyword evidence="2" id="KW-1185">Reference proteome</keyword>
<protein>
    <submittedName>
        <fullName evidence="1">Uncharacterized protein</fullName>
    </submittedName>
</protein>
<proteinExistence type="predicted"/>
<organism evidence="1 2">
    <name type="scientific">Citrus x changshan-huyou</name>
    <dbReference type="NCBI Taxonomy" id="2935761"/>
    <lineage>
        <taxon>Eukaryota</taxon>
        <taxon>Viridiplantae</taxon>
        <taxon>Streptophyta</taxon>
        <taxon>Embryophyta</taxon>
        <taxon>Tracheophyta</taxon>
        <taxon>Spermatophyta</taxon>
        <taxon>Magnoliopsida</taxon>
        <taxon>eudicotyledons</taxon>
        <taxon>Gunneridae</taxon>
        <taxon>Pentapetalae</taxon>
        <taxon>rosids</taxon>
        <taxon>malvids</taxon>
        <taxon>Sapindales</taxon>
        <taxon>Rutaceae</taxon>
        <taxon>Aurantioideae</taxon>
        <taxon>Citrus</taxon>
    </lineage>
</organism>
<name>A0AAP0QSX1_9ROSI</name>
<evidence type="ECO:0000313" key="2">
    <source>
        <dbReference type="Proteomes" id="UP001428341"/>
    </source>
</evidence>
<sequence length="78" mass="8894">MALNTRWPIGWYSDDEGERLENINDEQHQIEGYSSENVKDNLYGITEHETSKDVATIPSSIEVDFGNISSLMERTTKS</sequence>
<evidence type="ECO:0000313" key="1">
    <source>
        <dbReference type="EMBL" id="KAK9222025.1"/>
    </source>
</evidence>
<gene>
    <name evidence="1" type="ORF">WN944_010456</name>
</gene>